<keyword evidence="3" id="KW-1185">Reference proteome</keyword>
<sequence>MGVFLSRSLSWRTDGKVEVDAENDDFLLSLLSRFESFYNADSEVLSKFIFYHPLQFETVLSPSQFTTFPDADKFVVEEGNLRVSSKEKNELLQLPLLQCDRSSGISLIRIFSFPYLLAHFKRLEPSDLRKDLRNLINVHKGITGTITGPPELEPTPPRLLPLDSVLSLGNTGNEPVAPATLQNFTDVVGSCLLALTEAVDSHNAAPAACSIALPASPPVLQAFVQRLQVRALLGHFEHEVESDELLKAKKMATKMTMGTLEREMELLRQFCGPEETFALRSIGWESDFVDPQTGVRAPPWREVLGELAYVVVQPHGSGVQIVLTCTPAGCYQNEGYIYSADSPVPKLGYGRLEGASTFSTLTSALRMLSTHFDQTIEKQQVPLPTAASLLAQAATTGQRRASTATSRDDPFSPNYQPTANQTPRGLRRRPAGKQQSACPVDHGRPVDVTLPALSTSPTNPRLAPAGTTTLPPLRP</sequence>
<feature type="compositionally biased region" description="Polar residues" evidence="1">
    <location>
        <begin position="466"/>
        <end position="475"/>
    </location>
</feature>
<dbReference type="PANTHER" id="PTHR46241">
    <property type="entry name" value="ARMADILLO REPEAT-CONTAINING PROTEIN 4 ARMC4"/>
    <property type="match status" value="1"/>
</dbReference>
<feature type="region of interest" description="Disordered" evidence="1">
    <location>
        <begin position="392"/>
        <end position="475"/>
    </location>
</feature>
<evidence type="ECO:0000313" key="2">
    <source>
        <dbReference type="EMBL" id="KAJ4454060.1"/>
    </source>
</evidence>
<feature type="compositionally biased region" description="Polar residues" evidence="1">
    <location>
        <begin position="413"/>
        <end position="423"/>
    </location>
</feature>
<protein>
    <submittedName>
        <fullName evidence="2">Uncharacterized protein</fullName>
    </submittedName>
</protein>
<evidence type="ECO:0000256" key="1">
    <source>
        <dbReference type="SAM" id="MobiDB-lite"/>
    </source>
</evidence>
<dbReference type="PANTHER" id="PTHR46241:SF1">
    <property type="entry name" value="OUTER DYNEIN ARM-DOCKING COMPLEX SUBUNIT 2"/>
    <property type="match status" value="1"/>
</dbReference>
<dbReference type="EMBL" id="JAPMOS010000189">
    <property type="protein sequence ID" value="KAJ4454060.1"/>
    <property type="molecule type" value="Genomic_DNA"/>
</dbReference>
<proteinExistence type="predicted"/>
<accession>A0ABQ8U3Z9</accession>
<comment type="caution">
    <text evidence="2">The sequence shown here is derived from an EMBL/GenBank/DDBJ whole genome shotgun (WGS) entry which is preliminary data.</text>
</comment>
<dbReference type="Proteomes" id="UP001141327">
    <property type="component" value="Unassembled WGS sequence"/>
</dbReference>
<gene>
    <name evidence="2" type="ORF">PAPYR_11333</name>
</gene>
<evidence type="ECO:0000313" key="3">
    <source>
        <dbReference type="Proteomes" id="UP001141327"/>
    </source>
</evidence>
<reference evidence="2" key="1">
    <citation type="journal article" date="2022" name="bioRxiv">
        <title>Genomics of Preaxostyla Flagellates Illuminates Evolutionary Transitions and the Path Towards Mitochondrial Loss.</title>
        <authorList>
            <person name="Novak L.V.F."/>
            <person name="Treitli S.C."/>
            <person name="Pyrih J."/>
            <person name="Halakuc P."/>
            <person name="Pipaliya S.V."/>
            <person name="Vacek V."/>
            <person name="Brzon O."/>
            <person name="Soukal P."/>
            <person name="Eme L."/>
            <person name="Dacks J.B."/>
            <person name="Karnkowska A."/>
            <person name="Elias M."/>
            <person name="Hampl V."/>
        </authorList>
    </citation>
    <scope>NUCLEOTIDE SEQUENCE</scope>
    <source>
        <strain evidence="2">RCP-MX</strain>
    </source>
</reference>
<organism evidence="2 3">
    <name type="scientific">Paratrimastix pyriformis</name>
    <dbReference type="NCBI Taxonomy" id="342808"/>
    <lineage>
        <taxon>Eukaryota</taxon>
        <taxon>Metamonada</taxon>
        <taxon>Preaxostyla</taxon>
        <taxon>Paratrimastigidae</taxon>
        <taxon>Paratrimastix</taxon>
    </lineage>
</organism>
<name>A0ABQ8U3Z9_9EUKA</name>